<evidence type="ECO:0000313" key="7">
    <source>
        <dbReference type="Proteomes" id="UP000094527"/>
    </source>
</evidence>
<dbReference type="InterPro" id="IPR024158">
    <property type="entry name" value="Mt_import_TIM15"/>
</dbReference>
<dbReference type="Proteomes" id="UP000094527">
    <property type="component" value="Unassembled WGS sequence"/>
</dbReference>
<dbReference type="GO" id="GO:0051087">
    <property type="term" value="F:protein-folding chaperone binding"/>
    <property type="evidence" value="ECO:0007669"/>
    <property type="project" value="TreeGrafter"/>
</dbReference>
<keyword evidence="2 4" id="KW-0863">Zinc-finger</keyword>
<dbReference type="GO" id="GO:0030150">
    <property type="term" value="P:protein import into mitochondrial matrix"/>
    <property type="evidence" value="ECO:0007669"/>
    <property type="project" value="TreeGrafter"/>
</dbReference>
<dbReference type="OrthoDB" id="512667at2759"/>
<comment type="caution">
    <text evidence="6">The sequence shown here is derived from an EMBL/GenBank/DDBJ whole genome shotgun (WGS) entry which is preliminary data.</text>
</comment>
<evidence type="ECO:0000256" key="4">
    <source>
        <dbReference type="PROSITE-ProRule" id="PRU00834"/>
    </source>
</evidence>
<evidence type="ECO:0000256" key="2">
    <source>
        <dbReference type="ARBA" id="ARBA00022771"/>
    </source>
</evidence>
<evidence type="ECO:0000259" key="5">
    <source>
        <dbReference type="PROSITE" id="PS51501"/>
    </source>
</evidence>
<dbReference type="PROSITE" id="PS51501">
    <property type="entry name" value="ZF_DNL"/>
    <property type="match status" value="1"/>
</dbReference>
<dbReference type="GO" id="GO:0050821">
    <property type="term" value="P:protein stabilization"/>
    <property type="evidence" value="ECO:0007669"/>
    <property type="project" value="TreeGrafter"/>
</dbReference>
<dbReference type="GO" id="GO:0008270">
    <property type="term" value="F:zinc ion binding"/>
    <property type="evidence" value="ECO:0007669"/>
    <property type="project" value="UniProtKB-KW"/>
</dbReference>
<dbReference type="GO" id="GO:0006457">
    <property type="term" value="P:protein folding"/>
    <property type="evidence" value="ECO:0007669"/>
    <property type="project" value="TreeGrafter"/>
</dbReference>
<feature type="domain" description="DNL-type" evidence="5">
    <location>
        <begin position="117"/>
        <end position="202"/>
    </location>
</feature>
<name>A0A1D2MTG4_ORCCI</name>
<dbReference type="STRING" id="48709.A0A1D2MTG4"/>
<dbReference type="EMBL" id="LJIJ01000544">
    <property type="protein sequence ID" value="ODM96390.1"/>
    <property type="molecule type" value="Genomic_DNA"/>
</dbReference>
<reference evidence="6 7" key="1">
    <citation type="journal article" date="2016" name="Genome Biol. Evol.">
        <title>Gene Family Evolution Reflects Adaptation to Soil Environmental Stressors in the Genome of the Collembolan Orchesella cincta.</title>
        <authorList>
            <person name="Faddeeva-Vakhrusheva A."/>
            <person name="Derks M.F."/>
            <person name="Anvar S.Y."/>
            <person name="Agamennone V."/>
            <person name="Suring W."/>
            <person name="Smit S."/>
            <person name="van Straalen N.M."/>
            <person name="Roelofs D."/>
        </authorList>
    </citation>
    <scope>NUCLEOTIDE SEQUENCE [LARGE SCALE GENOMIC DNA]</scope>
    <source>
        <tissue evidence="6">Mixed pool</tissue>
    </source>
</reference>
<gene>
    <name evidence="6" type="ORF">Ocin01_10293</name>
</gene>
<sequence>MHRLRQLSSTPCIYRALVKSADCNATCQVRRLMHSSSFTNFTGGGWTKTDCLSVTVTSYRSSLLRNQYFFIQNGHSCWSRLLCTKAVVPKGEPESGTKDSKTKIQVDSKNEVLGSVGPSPKLYLSFTCTVCNGKNSYTISKKAYHHGVVIVTCQGCSNHHLIADNLDWFSDIEGNNIEEILAKKGEKVTKFLASDVKEIEPE</sequence>
<dbReference type="InterPro" id="IPR007853">
    <property type="entry name" value="Znf_DNL-typ"/>
</dbReference>
<proteinExistence type="predicted"/>
<protein>
    <submittedName>
        <fullName evidence="6">DNL-type zinc finger protein</fullName>
    </submittedName>
</protein>
<evidence type="ECO:0000313" key="6">
    <source>
        <dbReference type="EMBL" id="ODM96390.1"/>
    </source>
</evidence>
<dbReference type="AlphaFoldDB" id="A0A1D2MTG4"/>
<dbReference type="GO" id="GO:0005739">
    <property type="term" value="C:mitochondrion"/>
    <property type="evidence" value="ECO:0007669"/>
    <property type="project" value="TreeGrafter"/>
</dbReference>
<dbReference type="Pfam" id="PF05180">
    <property type="entry name" value="zf-DNL"/>
    <property type="match status" value="1"/>
</dbReference>
<keyword evidence="3" id="KW-0862">Zinc</keyword>
<evidence type="ECO:0000256" key="3">
    <source>
        <dbReference type="ARBA" id="ARBA00022833"/>
    </source>
</evidence>
<dbReference type="PANTHER" id="PTHR20922:SF13">
    <property type="entry name" value="DNL-TYPE ZINC FINGER PROTEIN"/>
    <property type="match status" value="1"/>
</dbReference>
<keyword evidence="1" id="KW-0479">Metal-binding</keyword>
<evidence type="ECO:0000256" key="1">
    <source>
        <dbReference type="ARBA" id="ARBA00022723"/>
    </source>
</evidence>
<accession>A0A1D2MTG4</accession>
<keyword evidence="7" id="KW-1185">Reference proteome</keyword>
<dbReference type="PANTHER" id="PTHR20922">
    <property type="entry name" value="DNL-TYPE ZINC FINGER PROTEIN"/>
    <property type="match status" value="1"/>
</dbReference>
<organism evidence="6 7">
    <name type="scientific">Orchesella cincta</name>
    <name type="common">Springtail</name>
    <name type="synonym">Podura cincta</name>
    <dbReference type="NCBI Taxonomy" id="48709"/>
    <lineage>
        <taxon>Eukaryota</taxon>
        <taxon>Metazoa</taxon>
        <taxon>Ecdysozoa</taxon>
        <taxon>Arthropoda</taxon>
        <taxon>Hexapoda</taxon>
        <taxon>Collembola</taxon>
        <taxon>Entomobryomorpha</taxon>
        <taxon>Entomobryoidea</taxon>
        <taxon>Orchesellidae</taxon>
        <taxon>Orchesellinae</taxon>
        <taxon>Orchesella</taxon>
    </lineage>
</organism>